<evidence type="ECO:0000259" key="2">
    <source>
        <dbReference type="PROSITE" id="PS51176"/>
    </source>
</evidence>
<keyword evidence="1 3" id="KW-0560">Oxidoreductase</keyword>
<keyword evidence="4" id="KW-1185">Reference proteome</keyword>
<dbReference type="STRING" id="269796.Rru_A0972"/>
<dbReference type="GO" id="GO:0006571">
    <property type="term" value="P:tyrosine biosynthetic process"/>
    <property type="evidence" value="ECO:0007669"/>
    <property type="project" value="InterPro"/>
</dbReference>
<dbReference type="InterPro" id="IPR050812">
    <property type="entry name" value="Preph/Arog_dehydrog"/>
</dbReference>
<dbReference type="EC" id="1.3.1.12" evidence="3"/>
<dbReference type="SUPFAM" id="SSF48179">
    <property type="entry name" value="6-phosphogluconate dehydrogenase C-terminal domain-like"/>
    <property type="match status" value="1"/>
</dbReference>
<dbReference type="GO" id="GO:0070403">
    <property type="term" value="F:NAD+ binding"/>
    <property type="evidence" value="ECO:0007669"/>
    <property type="project" value="InterPro"/>
</dbReference>
<dbReference type="eggNOG" id="COG0287">
    <property type="taxonomic scope" value="Bacteria"/>
</dbReference>
<dbReference type="PANTHER" id="PTHR21363:SF0">
    <property type="entry name" value="PREPHENATE DEHYDROGENASE [NADP(+)]"/>
    <property type="match status" value="1"/>
</dbReference>
<reference evidence="3 4" key="1">
    <citation type="journal article" date="2011" name="Stand. Genomic Sci.">
        <title>Complete genome sequence of Rhodospirillum rubrum type strain (S1).</title>
        <authorList>
            <person name="Munk A.C."/>
            <person name="Copeland A."/>
            <person name="Lucas S."/>
            <person name="Lapidus A."/>
            <person name="Del Rio T.G."/>
            <person name="Barry K."/>
            <person name="Detter J.C."/>
            <person name="Hammon N."/>
            <person name="Israni S."/>
            <person name="Pitluck S."/>
            <person name="Brettin T."/>
            <person name="Bruce D."/>
            <person name="Han C."/>
            <person name="Tapia R."/>
            <person name="Gilna P."/>
            <person name="Schmutz J."/>
            <person name="Larimer F."/>
            <person name="Land M."/>
            <person name="Kyrpides N.C."/>
            <person name="Mavromatis K."/>
            <person name="Richardson P."/>
            <person name="Rohde M."/>
            <person name="Goker M."/>
            <person name="Klenk H.P."/>
            <person name="Zhang Y."/>
            <person name="Roberts G.P."/>
            <person name="Reslewic S."/>
            <person name="Schwartz D.C."/>
        </authorList>
    </citation>
    <scope>NUCLEOTIDE SEQUENCE [LARGE SCALE GENOMIC DNA]</scope>
    <source>
        <strain evidence="4">ATCC 11170 / ATH 1.1.1 / DSM 467 / LMG 4362 / NCIMB 8255 / S1</strain>
    </source>
</reference>
<dbReference type="InterPro" id="IPR036291">
    <property type="entry name" value="NAD(P)-bd_dom_sf"/>
</dbReference>
<evidence type="ECO:0000313" key="3">
    <source>
        <dbReference type="EMBL" id="ABC21773.1"/>
    </source>
</evidence>
<dbReference type="InterPro" id="IPR046826">
    <property type="entry name" value="PDH_N"/>
</dbReference>
<dbReference type="Proteomes" id="UP000001929">
    <property type="component" value="Chromosome"/>
</dbReference>
<dbReference type="GO" id="GO:0004665">
    <property type="term" value="F:prephenate dehydrogenase (NADP+) activity"/>
    <property type="evidence" value="ECO:0007669"/>
    <property type="project" value="InterPro"/>
</dbReference>
<dbReference type="Pfam" id="PF02153">
    <property type="entry name" value="PDH_N"/>
    <property type="match status" value="1"/>
</dbReference>
<dbReference type="GO" id="GO:0008977">
    <property type="term" value="F:prephenate dehydrogenase (NAD+) activity"/>
    <property type="evidence" value="ECO:0007669"/>
    <property type="project" value="UniProtKB-EC"/>
</dbReference>
<sequence length="317" mass="32640">MGQTAFLADHPRFHRPAPAGTPLAVRRPSGLAAKPTLGLIGLGAFGAFCVPHLSRFFHILGHDPARDGAARALALGVLPATLAEAAAASIVIPAVPVAVLAEVTAAIAPHLRPGALVVDVCSLKVEPMAVLERILPAGVIVVGTHPLFGPASGAKGIKDLRVAVCPGHGPAGAKAEDRVAAFLARRLGLAVHRVSAVEHDRQMAYVQGLTHLLARIVTKLDVPEMSLATGTFDHLMRMVHTVDRDSEALFRTITEANPFVGDLKARLGAITAEVCAPRDGAELQPPALSSALAASGVSTSISTDAPSARASIATSQV</sequence>
<dbReference type="EnsemblBacteria" id="ABC21773">
    <property type="protein sequence ID" value="ABC21773"/>
    <property type="gene ID" value="Rru_A0972"/>
</dbReference>
<dbReference type="RefSeq" id="WP_011388727.1">
    <property type="nucleotide sequence ID" value="NC_007643.1"/>
</dbReference>
<proteinExistence type="predicted"/>
<dbReference type="SUPFAM" id="SSF51735">
    <property type="entry name" value="NAD(P)-binding Rossmann-fold domains"/>
    <property type="match status" value="1"/>
</dbReference>
<dbReference type="KEGG" id="rru:Rru_A0972"/>
<dbReference type="AlphaFoldDB" id="Q2RVS2"/>
<name>Q2RVS2_RHORT</name>
<dbReference type="InterPro" id="IPR003099">
    <property type="entry name" value="Prephen_DH"/>
</dbReference>
<organism evidence="3 4">
    <name type="scientific">Rhodospirillum rubrum (strain ATCC 11170 / ATH 1.1.1 / DSM 467 / LMG 4362 / NCIMB 8255 / S1)</name>
    <dbReference type="NCBI Taxonomy" id="269796"/>
    <lineage>
        <taxon>Bacteria</taxon>
        <taxon>Pseudomonadati</taxon>
        <taxon>Pseudomonadota</taxon>
        <taxon>Alphaproteobacteria</taxon>
        <taxon>Rhodospirillales</taxon>
        <taxon>Rhodospirillaceae</taxon>
        <taxon>Rhodospirillum</taxon>
    </lineage>
</organism>
<dbReference type="PROSITE" id="PS51176">
    <property type="entry name" value="PDH_ADH"/>
    <property type="match status" value="1"/>
</dbReference>
<dbReference type="HOGENOM" id="CLU_036672_3_0_5"/>
<accession>Q2RVS2</accession>
<evidence type="ECO:0000256" key="1">
    <source>
        <dbReference type="ARBA" id="ARBA00023002"/>
    </source>
</evidence>
<evidence type="ECO:0000313" key="4">
    <source>
        <dbReference type="Proteomes" id="UP000001929"/>
    </source>
</evidence>
<dbReference type="Gene3D" id="3.40.50.720">
    <property type="entry name" value="NAD(P)-binding Rossmann-like Domain"/>
    <property type="match status" value="1"/>
</dbReference>
<gene>
    <name evidence="3" type="ordered locus">Rru_A0972</name>
</gene>
<dbReference type="PANTHER" id="PTHR21363">
    <property type="entry name" value="PREPHENATE DEHYDROGENASE"/>
    <property type="match status" value="1"/>
</dbReference>
<protein>
    <submittedName>
        <fullName evidence="3">Prephenate dehydrogenase</fullName>
        <ecNumber evidence="3">1.3.1.12</ecNumber>
    </submittedName>
</protein>
<feature type="domain" description="Prephenate/arogenate dehydrogenase" evidence="2">
    <location>
        <begin position="35"/>
        <end position="305"/>
    </location>
</feature>
<dbReference type="EMBL" id="CP000230">
    <property type="protein sequence ID" value="ABC21773.1"/>
    <property type="molecule type" value="Genomic_DNA"/>
</dbReference>
<dbReference type="InterPro" id="IPR008927">
    <property type="entry name" value="6-PGluconate_DH-like_C_sf"/>
</dbReference>